<dbReference type="InterPro" id="IPR014756">
    <property type="entry name" value="Ig_E-set"/>
</dbReference>
<dbReference type="PANTHER" id="PTHR11306">
    <property type="entry name" value="NIEMANN PICK TYPE C2 PROTEIN NPC2-RELATED"/>
    <property type="match status" value="1"/>
</dbReference>
<dbReference type="SUPFAM" id="SSF81296">
    <property type="entry name" value="E set domains"/>
    <property type="match status" value="1"/>
</dbReference>
<gene>
    <name evidence="10" type="primary">NPC2</name>
    <name evidence="10" type="ORF">C6P46_005011</name>
</gene>
<evidence type="ECO:0000256" key="5">
    <source>
        <dbReference type="ARBA" id="ARBA00022448"/>
    </source>
</evidence>
<dbReference type="EMBL" id="PUHQ01000050">
    <property type="protein sequence ID" value="KAG0659808.1"/>
    <property type="molecule type" value="Genomic_DNA"/>
</dbReference>
<evidence type="ECO:0000256" key="1">
    <source>
        <dbReference type="ARBA" id="ARBA00002053"/>
    </source>
</evidence>
<evidence type="ECO:0000259" key="9">
    <source>
        <dbReference type="SMART" id="SM00737"/>
    </source>
</evidence>
<evidence type="ECO:0000256" key="8">
    <source>
        <dbReference type="SAM" id="SignalP"/>
    </source>
</evidence>
<evidence type="ECO:0000256" key="3">
    <source>
        <dbReference type="ARBA" id="ARBA00011245"/>
    </source>
</evidence>
<dbReference type="PANTHER" id="PTHR11306:SF0">
    <property type="entry name" value="PHOSPHATIDYLGLYCEROL_PHOSPHATIDYLINOSITOL TRANSFER PROTEIN"/>
    <property type="match status" value="1"/>
</dbReference>
<keyword evidence="7" id="KW-0445">Lipid transport</keyword>
<keyword evidence="5" id="KW-0813">Transport</keyword>
<dbReference type="Pfam" id="PF02221">
    <property type="entry name" value="E1_DerP2_DerF2"/>
    <property type="match status" value="1"/>
</dbReference>
<dbReference type="InterPro" id="IPR003172">
    <property type="entry name" value="ML_dom"/>
</dbReference>
<evidence type="ECO:0000256" key="4">
    <source>
        <dbReference type="ARBA" id="ARBA00016056"/>
    </source>
</evidence>
<comment type="similarity">
    <text evidence="2">Belongs to the NPC2 family.</text>
</comment>
<proteinExistence type="inferred from homology"/>
<keyword evidence="11" id="KW-1185">Reference proteome</keyword>
<evidence type="ECO:0000313" key="10">
    <source>
        <dbReference type="EMBL" id="KAG0659808.1"/>
    </source>
</evidence>
<protein>
    <recommendedName>
        <fullName evidence="4">Phosphatidylglycerol/phosphatidylinositol transfer protein</fullName>
    </recommendedName>
</protein>
<feature type="signal peptide" evidence="8">
    <location>
        <begin position="1"/>
        <end position="18"/>
    </location>
</feature>
<comment type="function">
    <text evidence="1">Catalyzes the intermembrane transfer of phosphatidylglycerol and phosphatidylinositol.</text>
</comment>
<dbReference type="AlphaFoldDB" id="A0A9P6W163"/>
<accession>A0A9P6W163</accession>
<evidence type="ECO:0000256" key="6">
    <source>
        <dbReference type="ARBA" id="ARBA00022729"/>
    </source>
</evidence>
<dbReference type="OrthoDB" id="6409159at2759"/>
<name>A0A9P6W163_RHOMI</name>
<evidence type="ECO:0000256" key="7">
    <source>
        <dbReference type="ARBA" id="ARBA00023055"/>
    </source>
</evidence>
<dbReference type="Proteomes" id="UP000777482">
    <property type="component" value="Unassembled WGS sequence"/>
</dbReference>
<keyword evidence="6 8" id="KW-0732">Signal</keyword>
<dbReference type="GO" id="GO:0032934">
    <property type="term" value="F:sterol binding"/>
    <property type="evidence" value="ECO:0007669"/>
    <property type="project" value="InterPro"/>
</dbReference>
<reference evidence="10 11" key="1">
    <citation type="submission" date="2020-11" db="EMBL/GenBank/DDBJ databases">
        <title>Kefir isolates.</title>
        <authorList>
            <person name="Marcisauskas S."/>
            <person name="Kim Y."/>
            <person name="Blasche S."/>
        </authorList>
    </citation>
    <scope>NUCLEOTIDE SEQUENCE [LARGE SCALE GENOMIC DNA]</scope>
    <source>
        <strain evidence="10 11">KR</strain>
    </source>
</reference>
<evidence type="ECO:0000313" key="11">
    <source>
        <dbReference type="Proteomes" id="UP000777482"/>
    </source>
</evidence>
<feature type="chain" id="PRO_5040220481" description="Phosphatidylglycerol/phosphatidylinositol transfer protein" evidence="8">
    <location>
        <begin position="19"/>
        <end position="190"/>
    </location>
</feature>
<comment type="caution">
    <text evidence="10">The sequence shown here is derived from an EMBL/GenBank/DDBJ whole genome shotgun (WGS) entry which is preliminary data.</text>
</comment>
<feature type="domain" description="MD-2-related lipid-recognition" evidence="9">
    <location>
        <begin position="71"/>
        <end position="182"/>
    </location>
</feature>
<sequence length="190" mass="20130">MLLKATAAIALLSSAVLAAPAAVTFDDAAAIARPQVVLSGARQAALNWGADKLSRIGDDDGQAHAMTQWGWSDCGLVKEDDLQIESLEVSPDPPKPGHNLTINASGRKGTSADVTVKLGLIKLLTKRANINSSLACPIDPGVYSFTHTVALPNEIPRAKFQVNARVVTPVVEEEVGCLDLWINFLVPDQL</sequence>
<comment type="subunit">
    <text evidence="3">Monomer.</text>
</comment>
<evidence type="ECO:0000256" key="2">
    <source>
        <dbReference type="ARBA" id="ARBA00006370"/>
    </source>
</evidence>
<organism evidence="10 11">
    <name type="scientific">Rhodotorula mucilaginosa</name>
    <name type="common">Yeast</name>
    <name type="synonym">Rhodotorula rubra</name>
    <dbReference type="NCBI Taxonomy" id="5537"/>
    <lineage>
        <taxon>Eukaryota</taxon>
        <taxon>Fungi</taxon>
        <taxon>Dikarya</taxon>
        <taxon>Basidiomycota</taxon>
        <taxon>Pucciniomycotina</taxon>
        <taxon>Microbotryomycetes</taxon>
        <taxon>Sporidiobolales</taxon>
        <taxon>Sporidiobolaceae</taxon>
        <taxon>Rhodotorula</taxon>
    </lineage>
</organism>
<dbReference type="GO" id="GO:0015918">
    <property type="term" value="P:sterol transport"/>
    <property type="evidence" value="ECO:0007669"/>
    <property type="project" value="InterPro"/>
</dbReference>
<dbReference type="SMART" id="SM00737">
    <property type="entry name" value="ML"/>
    <property type="match status" value="1"/>
</dbReference>
<dbReference type="InterPro" id="IPR039670">
    <property type="entry name" value="NPC2-like"/>
</dbReference>